<dbReference type="InterPro" id="IPR011257">
    <property type="entry name" value="DNA_glycosylase"/>
</dbReference>
<dbReference type="GO" id="GO:0034039">
    <property type="term" value="F:8-oxo-7,8-dihydroguanine DNA N-glycosylase activity"/>
    <property type="evidence" value="ECO:0007669"/>
    <property type="project" value="TreeGrafter"/>
</dbReference>
<dbReference type="InterPro" id="IPR052054">
    <property type="entry name" value="Oxidative_DNA_repair_enzyme"/>
</dbReference>
<dbReference type="GeneID" id="111023822"/>
<evidence type="ECO:0000313" key="1">
    <source>
        <dbReference type="Proteomes" id="UP000504603"/>
    </source>
</evidence>
<accession>A0A6J1DS88</accession>
<protein>
    <submittedName>
        <fullName evidence="2">Uncharacterized protein LOC111023822</fullName>
    </submittedName>
</protein>
<dbReference type="RefSeq" id="XP_022156993.1">
    <property type="nucleotide sequence ID" value="XM_022301301.1"/>
</dbReference>
<dbReference type="AlphaFoldDB" id="A0A6J1DS88"/>
<evidence type="ECO:0000313" key="2">
    <source>
        <dbReference type="RefSeq" id="XP_022156993.1"/>
    </source>
</evidence>
<dbReference type="PANTHER" id="PTHR10242">
    <property type="entry name" value="8-OXOGUANINE DNA GLYCOSYLASE"/>
    <property type="match status" value="1"/>
</dbReference>
<reference evidence="2" key="1">
    <citation type="submission" date="2025-08" db="UniProtKB">
        <authorList>
            <consortium name="RefSeq"/>
        </authorList>
    </citation>
    <scope>IDENTIFICATION</scope>
    <source>
        <strain evidence="2">OHB3-1</strain>
    </source>
</reference>
<dbReference type="OrthoDB" id="4951845at2759"/>
<dbReference type="KEGG" id="mcha:111023822"/>
<dbReference type="Proteomes" id="UP000504603">
    <property type="component" value="Unplaced"/>
</dbReference>
<name>A0A6J1DS88_MOMCH</name>
<sequence length="337" mass="38616">MRRSRRMIDLNLGETTSGFDLERAVCNHGFFMMPPNKWIPSSKTLQRPLRLADSTTSVLVSISQPSSHLLNIQIHSSPSFSPLDRQAILDQVTRMLRITERDEENIRNFQNLHAKAKEIGFGRLFRSPTLFEDAVKSILLCNATWRRTLAMAGQLCELQAKLGRGPITDGKKRKRKGKGECELEGGNFPTAAELCRMSVLLLQKHFIGYRAVYIIDLAQRVQNGKIDLQKIERALSFPKIKGFGPFTTANVFMCLGLYDRLPIDTETIRHLKQVHGRQDCNMKTAEEAVKDVYDKYAPFQCLAYWMELVEYYESRFGKLSELGWHDYKKISGTTRHP</sequence>
<dbReference type="Gene3D" id="1.10.340.30">
    <property type="entry name" value="Hypothetical protein, domain 2"/>
    <property type="match status" value="1"/>
</dbReference>
<keyword evidence="1" id="KW-1185">Reference proteome</keyword>
<proteinExistence type="predicted"/>
<dbReference type="PANTHER" id="PTHR10242:SF7">
    <property type="entry name" value="HHH-GPD DOMAIN-CONTAINING PROTEIN"/>
    <property type="match status" value="1"/>
</dbReference>
<dbReference type="GO" id="GO:0006285">
    <property type="term" value="P:base-excision repair, AP site formation"/>
    <property type="evidence" value="ECO:0007669"/>
    <property type="project" value="TreeGrafter"/>
</dbReference>
<dbReference type="GO" id="GO:0005634">
    <property type="term" value="C:nucleus"/>
    <property type="evidence" value="ECO:0007669"/>
    <property type="project" value="TreeGrafter"/>
</dbReference>
<organism evidence="1 2">
    <name type="scientific">Momordica charantia</name>
    <name type="common">Bitter gourd</name>
    <name type="synonym">Balsam pear</name>
    <dbReference type="NCBI Taxonomy" id="3673"/>
    <lineage>
        <taxon>Eukaryota</taxon>
        <taxon>Viridiplantae</taxon>
        <taxon>Streptophyta</taxon>
        <taxon>Embryophyta</taxon>
        <taxon>Tracheophyta</taxon>
        <taxon>Spermatophyta</taxon>
        <taxon>Magnoliopsida</taxon>
        <taxon>eudicotyledons</taxon>
        <taxon>Gunneridae</taxon>
        <taxon>Pentapetalae</taxon>
        <taxon>rosids</taxon>
        <taxon>fabids</taxon>
        <taxon>Cucurbitales</taxon>
        <taxon>Cucurbitaceae</taxon>
        <taxon>Momordiceae</taxon>
        <taxon>Momordica</taxon>
    </lineage>
</organism>
<gene>
    <name evidence="2" type="primary">LOC111023822</name>
</gene>
<dbReference type="SUPFAM" id="SSF48150">
    <property type="entry name" value="DNA-glycosylase"/>
    <property type="match status" value="1"/>
</dbReference>